<dbReference type="EMBL" id="JAIULA010000003">
    <property type="protein sequence ID" value="MCP0886107.1"/>
    <property type="molecule type" value="Genomic_DNA"/>
</dbReference>
<evidence type="ECO:0000256" key="4">
    <source>
        <dbReference type="ARBA" id="ARBA00023136"/>
    </source>
</evidence>
<gene>
    <name evidence="7" type="ORF">LB941_02005</name>
</gene>
<sequence>MLPLIQRNFTLFFRKRAGVFFSVLGALISFVLFIIFLKNNMLHSWSQLENPAKMLDLWVIGGTLAVTSMTATLNSISQMVADIEKNVYDDIRLTGITNSKIQFSYIISATIIGTVMQIILFIVMAIYFKHIDNLNISGALYGKLLGIAILAAFVGSVLNYILIYFMKSIDTVGKLSSIVGAMSGFLVGTYIPVGILPTFAQNLVKITPGAYAAALYRQLLMHDSLNNVTGALAIKKELGVGLVLNGHLTTISQNAMILMGILIVLLLISLFMSTEGFYKKIKLRME</sequence>
<accession>A0A9X2JKB6</accession>
<keyword evidence="4 5" id="KW-0472">Membrane</keyword>
<name>A0A9X2JKB6_9LACO</name>
<dbReference type="GO" id="GO:0140359">
    <property type="term" value="F:ABC-type transporter activity"/>
    <property type="evidence" value="ECO:0007669"/>
    <property type="project" value="InterPro"/>
</dbReference>
<feature type="transmembrane region" description="Helical" evidence="5">
    <location>
        <begin position="140"/>
        <end position="166"/>
    </location>
</feature>
<feature type="transmembrane region" description="Helical" evidence="5">
    <location>
        <begin position="255"/>
        <end position="278"/>
    </location>
</feature>
<evidence type="ECO:0000256" key="5">
    <source>
        <dbReference type="SAM" id="Phobius"/>
    </source>
</evidence>
<dbReference type="GO" id="GO:0016020">
    <property type="term" value="C:membrane"/>
    <property type="evidence" value="ECO:0007669"/>
    <property type="project" value="UniProtKB-SubCell"/>
</dbReference>
<keyword evidence="3 5" id="KW-1133">Transmembrane helix</keyword>
<dbReference type="InterPro" id="IPR013525">
    <property type="entry name" value="ABC2_TM"/>
</dbReference>
<dbReference type="PANTHER" id="PTHR43229:SF2">
    <property type="entry name" value="NODULATION PROTEIN J"/>
    <property type="match status" value="1"/>
</dbReference>
<evidence type="ECO:0000259" key="6">
    <source>
        <dbReference type="Pfam" id="PF01061"/>
    </source>
</evidence>
<reference evidence="7 8" key="1">
    <citation type="journal article" date="2023" name="Int. J. Syst. Evol. Microbiol.">
        <title>Ligilactobacillus ubinensis sp. nov., a novel species isolated from the wild ferment of a durian fruit (Durio zibethinus).</title>
        <authorList>
            <person name="Heng Y.C."/>
            <person name="Menon N."/>
            <person name="Chen B."/>
            <person name="Loo B.Z.L."/>
            <person name="Wong G.W.J."/>
            <person name="Lim A.C.H."/>
            <person name="Silvaraju S."/>
            <person name="Kittelmann S."/>
        </authorList>
    </citation>
    <scope>NUCLEOTIDE SEQUENCE [LARGE SCALE GENOMIC DNA]</scope>
    <source>
        <strain evidence="7 8">WILCCON 0076</strain>
    </source>
</reference>
<evidence type="ECO:0000313" key="8">
    <source>
        <dbReference type="Proteomes" id="UP001139006"/>
    </source>
</evidence>
<keyword evidence="2 5" id="KW-0812">Transmembrane</keyword>
<protein>
    <submittedName>
        <fullName evidence="7">ABC transporter permease</fullName>
    </submittedName>
</protein>
<comment type="subcellular location">
    <subcellularLocation>
        <location evidence="1">Membrane</location>
        <topology evidence="1">Multi-pass membrane protein</topology>
    </subcellularLocation>
</comment>
<dbReference type="Pfam" id="PF01061">
    <property type="entry name" value="ABC2_membrane"/>
    <property type="match status" value="1"/>
</dbReference>
<feature type="transmembrane region" description="Helical" evidence="5">
    <location>
        <begin position="17"/>
        <end position="37"/>
    </location>
</feature>
<dbReference type="Proteomes" id="UP001139006">
    <property type="component" value="Unassembled WGS sequence"/>
</dbReference>
<dbReference type="InterPro" id="IPR051784">
    <property type="entry name" value="Nod_factor_ABC_transporter"/>
</dbReference>
<dbReference type="AlphaFoldDB" id="A0A9X2JKB6"/>
<keyword evidence="8" id="KW-1185">Reference proteome</keyword>
<dbReference type="RefSeq" id="WP_253359070.1">
    <property type="nucleotide sequence ID" value="NZ_JAIULA010000003.1"/>
</dbReference>
<feature type="transmembrane region" description="Helical" evidence="5">
    <location>
        <begin position="178"/>
        <end position="200"/>
    </location>
</feature>
<comment type="caution">
    <text evidence="7">The sequence shown here is derived from an EMBL/GenBank/DDBJ whole genome shotgun (WGS) entry which is preliminary data.</text>
</comment>
<feature type="transmembrane region" description="Helical" evidence="5">
    <location>
        <begin position="103"/>
        <end position="128"/>
    </location>
</feature>
<feature type="domain" description="ABC-2 type transporter transmembrane" evidence="6">
    <location>
        <begin position="4"/>
        <end position="219"/>
    </location>
</feature>
<feature type="transmembrane region" description="Helical" evidence="5">
    <location>
        <begin position="57"/>
        <end position="76"/>
    </location>
</feature>
<evidence type="ECO:0000256" key="2">
    <source>
        <dbReference type="ARBA" id="ARBA00022692"/>
    </source>
</evidence>
<evidence type="ECO:0000313" key="7">
    <source>
        <dbReference type="EMBL" id="MCP0886107.1"/>
    </source>
</evidence>
<organism evidence="7 8">
    <name type="scientific">Ligilactobacillus ubinensis</name>
    <dbReference type="NCBI Taxonomy" id="2876789"/>
    <lineage>
        <taxon>Bacteria</taxon>
        <taxon>Bacillati</taxon>
        <taxon>Bacillota</taxon>
        <taxon>Bacilli</taxon>
        <taxon>Lactobacillales</taxon>
        <taxon>Lactobacillaceae</taxon>
        <taxon>Ligilactobacillus</taxon>
    </lineage>
</organism>
<proteinExistence type="predicted"/>
<dbReference type="PANTHER" id="PTHR43229">
    <property type="entry name" value="NODULATION PROTEIN J"/>
    <property type="match status" value="1"/>
</dbReference>
<evidence type="ECO:0000256" key="1">
    <source>
        <dbReference type="ARBA" id="ARBA00004141"/>
    </source>
</evidence>
<evidence type="ECO:0000256" key="3">
    <source>
        <dbReference type="ARBA" id="ARBA00022989"/>
    </source>
</evidence>